<evidence type="ECO:0000313" key="1">
    <source>
        <dbReference type="EMBL" id="RRR67521.1"/>
    </source>
</evidence>
<dbReference type="AlphaFoldDB" id="A0A426TT54"/>
<dbReference type="EMBL" id="RSAS01000780">
    <property type="protein sequence ID" value="RRR67521.1"/>
    <property type="molecule type" value="Genomic_DNA"/>
</dbReference>
<protein>
    <submittedName>
        <fullName evidence="1">Uncharacterized protein</fullName>
    </submittedName>
</protein>
<evidence type="ECO:0000313" key="2">
    <source>
        <dbReference type="Proteomes" id="UP000280307"/>
    </source>
</evidence>
<proteinExistence type="predicted"/>
<name>A0A426TT54_9CHLR</name>
<accession>A0A426TT54</accession>
<comment type="caution">
    <text evidence="1">The sequence shown here is derived from an EMBL/GenBank/DDBJ whole genome shotgun (WGS) entry which is preliminary data.</text>
</comment>
<gene>
    <name evidence="1" type="ORF">EI684_18780</name>
</gene>
<reference evidence="1 2" key="1">
    <citation type="submission" date="2018-12" db="EMBL/GenBank/DDBJ databases">
        <title>Genome Sequence of Candidatus Viridilinea halotolerans isolated from saline sulfide-rich spring.</title>
        <authorList>
            <person name="Grouzdev D.S."/>
            <person name="Burganskaya E.I."/>
            <person name="Krutkina M.S."/>
            <person name="Sukhacheva M.V."/>
            <person name="Gorlenko V.M."/>
        </authorList>
    </citation>
    <scope>NUCLEOTIDE SEQUENCE [LARGE SCALE GENOMIC DNA]</scope>
    <source>
        <strain evidence="1">Chok-6</strain>
    </source>
</reference>
<dbReference type="Proteomes" id="UP000280307">
    <property type="component" value="Unassembled WGS sequence"/>
</dbReference>
<sequence>MPGSVSPSGIVCTAVYLRSSGSPRLYAYDGAWQQLPELGTKIIADLAHAGETLLALTEHGVYRLDQGAQEWQGDLLQPMAAVTDWRLRTLGEDIALMDSRTGRLLVRQHAVWAAMPSVPAFLPQMAEG</sequence>
<organism evidence="1 2">
    <name type="scientific">Candidatus Viridilinea halotolerans</name>
    <dbReference type="NCBI Taxonomy" id="2491704"/>
    <lineage>
        <taxon>Bacteria</taxon>
        <taxon>Bacillati</taxon>
        <taxon>Chloroflexota</taxon>
        <taxon>Chloroflexia</taxon>
        <taxon>Chloroflexales</taxon>
        <taxon>Chloroflexineae</taxon>
        <taxon>Oscillochloridaceae</taxon>
        <taxon>Candidatus Viridilinea</taxon>
    </lineage>
</organism>